<keyword evidence="2" id="KW-0812">Transmembrane</keyword>
<feature type="domain" description="Alpha/beta hydrolase fold-3" evidence="3">
    <location>
        <begin position="127"/>
        <end position="352"/>
    </location>
</feature>
<sequence>MASAQTPPGPFGVLTMLARLLFVVPLLLSTVVRGLPIAIHRGVSVRLWLLGAYYRVVLGYLKPHEIQYLAPPMRRVYPRWLAKQRANISRLGDAGALNRLVEDVEPLGETGARIVWLGDRKKAVKIVLFFHGGGYIAPILPGHFTWCWNCYVGDGPGVKSEVAVAILEYTLCPQAKYPTQLGQAVAALNHILKSGIAPGNLVIGGDSAGGNLTGQIISHMLRPHPEVDPVRLPGPLAGVFMVSPLLSSRTDTASFRDNDRVDMLSTAIVSRGNAYIFPAEALKKRAANQHRPMPLDGDSEWFGEIQTITRSVYFTAGGQEVFRDIVRAFAEAVRRCNPNLDVKLDIGANEIHDSILLEGQFGVAGDATKRMRQWASKCLA</sequence>
<keyword evidence="2" id="KW-0472">Membrane</keyword>
<dbReference type="PANTHER" id="PTHR48081:SF31">
    <property type="entry name" value="STERYL ACETYL HYDROLASE MUG81-RELATED"/>
    <property type="match status" value="1"/>
</dbReference>
<keyword evidence="2" id="KW-1133">Transmembrane helix</keyword>
<dbReference type="Gene3D" id="3.40.50.1820">
    <property type="entry name" value="alpha/beta hydrolase"/>
    <property type="match status" value="1"/>
</dbReference>
<organism evidence="4 5">
    <name type="scientific">Colletotrichum zoysiae</name>
    <dbReference type="NCBI Taxonomy" id="1216348"/>
    <lineage>
        <taxon>Eukaryota</taxon>
        <taxon>Fungi</taxon>
        <taxon>Dikarya</taxon>
        <taxon>Ascomycota</taxon>
        <taxon>Pezizomycotina</taxon>
        <taxon>Sordariomycetes</taxon>
        <taxon>Hypocreomycetidae</taxon>
        <taxon>Glomerellales</taxon>
        <taxon>Glomerellaceae</taxon>
        <taxon>Colletotrichum</taxon>
        <taxon>Colletotrichum graminicola species complex</taxon>
    </lineage>
</organism>
<proteinExistence type="predicted"/>
<feature type="transmembrane region" description="Helical" evidence="2">
    <location>
        <begin position="12"/>
        <end position="31"/>
    </location>
</feature>
<keyword evidence="5" id="KW-1185">Reference proteome</keyword>
<dbReference type="InterPro" id="IPR029058">
    <property type="entry name" value="AB_hydrolase_fold"/>
</dbReference>
<dbReference type="PANTHER" id="PTHR48081">
    <property type="entry name" value="AB HYDROLASE SUPERFAMILY PROTEIN C4A8.06C"/>
    <property type="match status" value="1"/>
</dbReference>
<dbReference type="InterPro" id="IPR050300">
    <property type="entry name" value="GDXG_lipolytic_enzyme"/>
</dbReference>
<dbReference type="Pfam" id="PF07859">
    <property type="entry name" value="Abhydrolase_3"/>
    <property type="match status" value="1"/>
</dbReference>
<protein>
    <submittedName>
        <fullName evidence="4">Alpha/beta hydrolase</fullName>
    </submittedName>
</protein>
<evidence type="ECO:0000313" key="5">
    <source>
        <dbReference type="Proteomes" id="UP001232148"/>
    </source>
</evidence>
<dbReference type="EMBL" id="MU842829">
    <property type="protein sequence ID" value="KAK2032633.1"/>
    <property type="molecule type" value="Genomic_DNA"/>
</dbReference>
<keyword evidence="1 4" id="KW-0378">Hydrolase</keyword>
<comment type="caution">
    <text evidence="4">The sequence shown here is derived from an EMBL/GenBank/DDBJ whole genome shotgun (WGS) entry which is preliminary data.</text>
</comment>
<name>A0AAD9HPF9_9PEZI</name>
<dbReference type="Proteomes" id="UP001232148">
    <property type="component" value="Unassembled WGS sequence"/>
</dbReference>
<dbReference type="AlphaFoldDB" id="A0AAD9HPF9"/>
<evidence type="ECO:0000256" key="1">
    <source>
        <dbReference type="ARBA" id="ARBA00022801"/>
    </source>
</evidence>
<accession>A0AAD9HPF9</accession>
<dbReference type="GO" id="GO:0016787">
    <property type="term" value="F:hydrolase activity"/>
    <property type="evidence" value="ECO:0007669"/>
    <property type="project" value="UniProtKB-KW"/>
</dbReference>
<evidence type="ECO:0000313" key="4">
    <source>
        <dbReference type="EMBL" id="KAK2032633.1"/>
    </source>
</evidence>
<evidence type="ECO:0000256" key="2">
    <source>
        <dbReference type="SAM" id="Phobius"/>
    </source>
</evidence>
<evidence type="ECO:0000259" key="3">
    <source>
        <dbReference type="Pfam" id="PF07859"/>
    </source>
</evidence>
<dbReference type="InterPro" id="IPR013094">
    <property type="entry name" value="AB_hydrolase_3"/>
</dbReference>
<reference evidence="4" key="1">
    <citation type="submission" date="2021-06" db="EMBL/GenBank/DDBJ databases">
        <title>Comparative genomics, transcriptomics and evolutionary studies reveal genomic signatures of adaptation to plant cell wall in hemibiotrophic fungi.</title>
        <authorList>
            <consortium name="DOE Joint Genome Institute"/>
            <person name="Baroncelli R."/>
            <person name="Diaz J.F."/>
            <person name="Benocci T."/>
            <person name="Peng M."/>
            <person name="Battaglia E."/>
            <person name="Haridas S."/>
            <person name="Andreopoulos W."/>
            <person name="Labutti K."/>
            <person name="Pangilinan J."/>
            <person name="Floch G.L."/>
            <person name="Makela M.R."/>
            <person name="Henrissat B."/>
            <person name="Grigoriev I.V."/>
            <person name="Crouch J.A."/>
            <person name="De Vries R.P."/>
            <person name="Sukno S.A."/>
            <person name="Thon M.R."/>
        </authorList>
    </citation>
    <scope>NUCLEOTIDE SEQUENCE</scope>
    <source>
        <strain evidence="4">MAFF235873</strain>
    </source>
</reference>
<dbReference type="SUPFAM" id="SSF53474">
    <property type="entry name" value="alpha/beta-Hydrolases"/>
    <property type="match status" value="1"/>
</dbReference>
<gene>
    <name evidence="4" type="ORF">LX32DRAFT_636168</name>
</gene>